<dbReference type="OrthoDB" id="2989757at2"/>
<name>A0A4Q0VRM8_9BACI</name>
<comment type="caution">
    <text evidence="2">The sequence shown here is derived from an EMBL/GenBank/DDBJ whole genome shotgun (WGS) entry which is preliminary data.</text>
</comment>
<evidence type="ECO:0000256" key="1">
    <source>
        <dbReference type="SAM" id="Phobius"/>
    </source>
</evidence>
<protein>
    <submittedName>
        <fullName evidence="2">DUF2627 domain-containing protein</fullName>
    </submittedName>
</protein>
<dbReference type="AlphaFoldDB" id="A0A4Q0VRM8"/>
<proteinExistence type="predicted"/>
<dbReference type="Proteomes" id="UP000290649">
    <property type="component" value="Unassembled WGS sequence"/>
</dbReference>
<evidence type="ECO:0000313" key="3">
    <source>
        <dbReference type="Proteomes" id="UP000290649"/>
    </source>
</evidence>
<keyword evidence="1" id="KW-0472">Membrane</keyword>
<dbReference type="RefSeq" id="WP_129079044.1">
    <property type="nucleotide sequence ID" value="NZ_QOUX01000045.1"/>
</dbReference>
<gene>
    <name evidence="2" type="ORF">DS745_15065</name>
</gene>
<dbReference type="EMBL" id="QOUX01000045">
    <property type="protein sequence ID" value="RXI99533.1"/>
    <property type="molecule type" value="Genomic_DNA"/>
</dbReference>
<reference evidence="2 3" key="1">
    <citation type="journal article" date="2019" name="Int. J. Syst. Evol. Microbiol.">
        <title>Anaerobacillus alkaliphilus sp. nov., a novel alkaliphilic and moderately halophilic bacterium.</title>
        <authorList>
            <person name="Borsodi A.K."/>
            <person name="Aszalos J.M."/>
            <person name="Bihari P."/>
            <person name="Nagy I."/>
            <person name="Schumann P."/>
            <person name="Sproer C."/>
            <person name="Kovacs A.L."/>
            <person name="Boka K."/>
            <person name="Dobosy P."/>
            <person name="Ovari M."/>
            <person name="Szili-Kovacs T."/>
            <person name="Toth E."/>
        </authorList>
    </citation>
    <scope>NUCLEOTIDE SEQUENCE [LARGE SCALE GENOMIC DNA]</scope>
    <source>
        <strain evidence="2 3">B16-10</strain>
    </source>
</reference>
<feature type="transmembrane region" description="Helical" evidence="1">
    <location>
        <begin position="41"/>
        <end position="63"/>
    </location>
</feature>
<keyword evidence="3" id="KW-1185">Reference proteome</keyword>
<sequence length="79" mass="9244">MQRFLALMILVIPGLFAVYGIKLMRDIFFQILHSPFPSLWLQFLGGFMFLILGLGFIGGFVFYRDRKNNKVAPRFKKQN</sequence>
<organism evidence="2 3">
    <name type="scientific">Anaerobacillus alkaliphilus</name>
    <dbReference type="NCBI Taxonomy" id="1548597"/>
    <lineage>
        <taxon>Bacteria</taxon>
        <taxon>Bacillati</taxon>
        <taxon>Bacillota</taxon>
        <taxon>Bacilli</taxon>
        <taxon>Bacillales</taxon>
        <taxon>Bacillaceae</taxon>
        <taxon>Anaerobacillus</taxon>
    </lineage>
</organism>
<dbReference type="Pfam" id="PF11118">
    <property type="entry name" value="DUF2627"/>
    <property type="match status" value="1"/>
</dbReference>
<evidence type="ECO:0000313" key="2">
    <source>
        <dbReference type="EMBL" id="RXI99533.1"/>
    </source>
</evidence>
<keyword evidence="1" id="KW-0812">Transmembrane</keyword>
<accession>A0A4Q0VRM8</accession>
<dbReference type="InterPro" id="IPR020138">
    <property type="entry name" value="Uncharacterised_YqzF"/>
</dbReference>
<keyword evidence="1" id="KW-1133">Transmembrane helix</keyword>